<evidence type="ECO:0000313" key="2">
    <source>
        <dbReference type="EMBL" id="PSW16219.1"/>
    </source>
</evidence>
<accession>A0A2T3NL63</accession>
<dbReference type="EMBL" id="PYMB01000001">
    <property type="protein sequence ID" value="PSW16219.1"/>
    <property type="molecule type" value="Genomic_DNA"/>
</dbReference>
<dbReference type="Pfam" id="PF00583">
    <property type="entry name" value="Acetyltransf_1"/>
    <property type="match status" value="1"/>
</dbReference>
<sequence length="152" mass="17029">MENKIIEVRQLGCGDEHLALAAIKKLLPGKEGEALTSTVEHLKGFLSCTSNVLILAVHDDEPIGFLSAYIMPKLERAEYMAYFYEIEVSPSYRRKGVATRMVSFLKSELKGQGVSSLWVGTDVDNKAALSLYESTGAIREPELIHEFWYEDI</sequence>
<organism evidence="2 3">
    <name type="scientific">Photobacterium rosenbergii</name>
    <dbReference type="NCBI Taxonomy" id="294936"/>
    <lineage>
        <taxon>Bacteria</taxon>
        <taxon>Pseudomonadati</taxon>
        <taxon>Pseudomonadota</taxon>
        <taxon>Gammaproteobacteria</taxon>
        <taxon>Vibrionales</taxon>
        <taxon>Vibrionaceae</taxon>
        <taxon>Photobacterium</taxon>
    </lineage>
</organism>
<protein>
    <recommendedName>
        <fullName evidence="1">N-acetyltransferase domain-containing protein</fullName>
    </recommendedName>
</protein>
<dbReference type="Gene3D" id="3.40.630.30">
    <property type="match status" value="1"/>
</dbReference>
<dbReference type="PANTHER" id="PTHR43617:SF34">
    <property type="entry name" value="PUTATIVE-RELATED"/>
    <property type="match status" value="1"/>
</dbReference>
<dbReference type="SUPFAM" id="SSF55729">
    <property type="entry name" value="Acyl-CoA N-acyltransferases (Nat)"/>
    <property type="match status" value="1"/>
</dbReference>
<dbReference type="AlphaFoldDB" id="A0A2T3NL63"/>
<feature type="domain" description="N-acetyltransferase" evidence="1">
    <location>
        <begin position="6"/>
        <end position="152"/>
    </location>
</feature>
<comment type="caution">
    <text evidence="2">The sequence shown here is derived from an EMBL/GenBank/DDBJ whole genome shotgun (WGS) entry which is preliminary data.</text>
</comment>
<evidence type="ECO:0000313" key="3">
    <source>
        <dbReference type="Proteomes" id="UP000241346"/>
    </source>
</evidence>
<dbReference type="InterPro" id="IPR016181">
    <property type="entry name" value="Acyl_CoA_acyltransferase"/>
</dbReference>
<dbReference type="InterPro" id="IPR050276">
    <property type="entry name" value="MshD_Acetyltransferase"/>
</dbReference>
<dbReference type="InterPro" id="IPR000182">
    <property type="entry name" value="GNAT_dom"/>
</dbReference>
<name>A0A2T3NL63_9GAMM</name>
<dbReference type="PANTHER" id="PTHR43617">
    <property type="entry name" value="L-AMINO ACID N-ACETYLTRANSFERASE"/>
    <property type="match status" value="1"/>
</dbReference>
<dbReference type="PROSITE" id="PS51186">
    <property type="entry name" value="GNAT"/>
    <property type="match status" value="1"/>
</dbReference>
<evidence type="ECO:0000259" key="1">
    <source>
        <dbReference type="PROSITE" id="PS51186"/>
    </source>
</evidence>
<proteinExistence type="predicted"/>
<dbReference type="CDD" id="cd04301">
    <property type="entry name" value="NAT_SF"/>
    <property type="match status" value="1"/>
</dbReference>
<gene>
    <name evidence="2" type="ORF">C9J01_04250</name>
</gene>
<dbReference type="RefSeq" id="WP_107296842.1">
    <property type="nucleotide sequence ID" value="NZ_PYMB01000001.1"/>
</dbReference>
<dbReference type="GO" id="GO:0016747">
    <property type="term" value="F:acyltransferase activity, transferring groups other than amino-acyl groups"/>
    <property type="evidence" value="ECO:0007669"/>
    <property type="project" value="InterPro"/>
</dbReference>
<dbReference type="OrthoDB" id="2436196at2"/>
<reference evidence="2 3" key="1">
    <citation type="submission" date="2018-03" db="EMBL/GenBank/DDBJ databases">
        <title>Whole genome sequencing of Histamine producing bacteria.</title>
        <authorList>
            <person name="Butler K."/>
        </authorList>
    </citation>
    <scope>NUCLEOTIDE SEQUENCE [LARGE SCALE GENOMIC DNA]</scope>
    <source>
        <strain evidence="2 3">DSM 19138</strain>
    </source>
</reference>
<dbReference type="Proteomes" id="UP000241346">
    <property type="component" value="Unassembled WGS sequence"/>
</dbReference>